<dbReference type="RefSeq" id="WP_058480657.1">
    <property type="nucleotide sequence ID" value="NZ_CAAAIQ010000020.1"/>
</dbReference>
<sequence>MDKSRYSAISGFEKRKLTPFFPIKYLIVFITSVLFLAYLLFPGQQLLGTLLSMDNLSQVEYRYTMLIMPDYPGLTINPELLEKNPNEAVKRLKAIPERFTKEYSSKEIWLSYIALRTLTLSSDLPDKVKVEGKAGIKEYFKYFEKVPDLNSQQLKILARDALAIESSDWAMVFYDRIVKVYPDQSALFYGEMVKAATWDNQCVKSADMALIAKQKANSTEDKRYFFFLAIRSLFQCDQYALGMKLAQENLQDLSEDVTTYQLLIEYAIKAGDPKLANQFLLKLLELQGFSKKQQ</sequence>
<dbReference type="STRING" id="66969.Lwal_2007"/>
<reference evidence="2 3" key="1">
    <citation type="submission" date="2015-11" db="EMBL/GenBank/DDBJ databases">
        <title>Genomic analysis of 38 Legionella species identifies large and diverse effector repertoires.</title>
        <authorList>
            <person name="Burstein D."/>
            <person name="Amaro F."/>
            <person name="Zusman T."/>
            <person name="Lifshitz Z."/>
            <person name="Cohen O."/>
            <person name="Gilbert J.A."/>
            <person name="Pupko T."/>
            <person name="Shuman H.A."/>
            <person name="Segal G."/>
        </authorList>
    </citation>
    <scope>NUCLEOTIDE SEQUENCE [LARGE SCALE GENOMIC DNA]</scope>
    <source>
        <strain evidence="2 3">ATCC 51914</strain>
    </source>
</reference>
<dbReference type="Proteomes" id="UP000054729">
    <property type="component" value="Unassembled WGS sequence"/>
</dbReference>
<dbReference type="OrthoDB" id="5654168at2"/>
<evidence type="ECO:0000313" key="3">
    <source>
        <dbReference type="Proteomes" id="UP000054729"/>
    </source>
</evidence>
<keyword evidence="1" id="KW-0472">Membrane</keyword>
<comment type="caution">
    <text evidence="2">The sequence shown here is derived from an EMBL/GenBank/DDBJ whole genome shotgun (WGS) entry which is preliminary data.</text>
</comment>
<dbReference type="EMBL" id="LNZB01000051">
    <property type="protein sequence ID" value="KTD76285.1"/>
    <property type="molecule type" value="Genomic_DNA"/>
</dbReference>
<gene>
    <name evidence="2" type="ORF">Lwal_2007</name>
</gene>
<dbReference type="PATRIC" id="fig|66969.6.peg.2189"/>
<feature type="transmembrane region" description="Helical" evidence="1">
    <location>
        <begin position="21"/>
        <end position="41"/>
    </location>
</feature>
<keyword evidence="1" id="KW-1133">Transmembrane helix</keyword>
<evidence type="ECO:0000313" key="2">
    <source>
        <dbReference type="EMBL" id="KTD76285.1"/>
    </source>
</evidence>
<keyword evidence="3" id="KW-1185">Reference proteome</keyword>
<protein>
    <submittedName>
        <fullName evidence="2">Uncharacterized protein</fullName>
    </submittedName>
</protein>
<accession>A0A0W1A4J6</accession>
<organism evidence="2 3">
    <name type="scientific">Legionella waltersii</name>
    <dbReference type="NCBI Taxonomy" id="66969"/>
    <lineage>
        <taxon>Bacteria</taxon>
        <taxon>Pseudomonadati</taxon>
        <taxon>Pseudomonadota</taxon>
        <taxon>Gammaproteobacteria</taxon>
        <taxon>Legionellales</taxon>
        <taxon>Legionellaceae</taxon>
        <taxon>Legionella</taxon>
    </lineage>
</organism>
<evidence type="ECO:0000256" key="1">
    <source>
        <dbReference type="SAM" id="Phobius"/>
    </source>
</evidence>
<proteinExistence type="predicted"/>
<name>A0A0W1A4J6_9GAMM</name>
<dbReference type="AlphaFoldDB" id="A0A0W1A4J6"/>
<keyword evidence="1" id="KW-0812">Transmembrane</keyword>